<evidence type="ECO:0000313" key="7">
    <source>
        <dbReference type="EMBL" id="AWG26042.1"/>
    </source>
</evidence>
<dbReference type="SUPFAM" id="SSF103088">
    <property type="entry name" value="OmpA-like"/>
    <property type="match status" value="1"/>
</dbReference>
<dbReference type="GO" id="GO:0009279">
    <property type="term" value="C:cell outer membrane"/>
    <property type="evidence" value="ECO:0007669"/>
    <property type="project" value="UniProtKB-SubCell"/>
</dbReference>
<reference evidence="7 8" key="1">
    <citation type="submission" date="2017-04" db="EMBL/GenBank/DDBJ databases">
        <title>Complete genome sequence of Flavobacterium kingsejong AJ004.</title>
        <authorList>
            <person name="Lee P.C."/>
        </authorList>
    </citation>
    <scope>NUCLEOTIDE SEQUENCE [LARGE SCALE GENOMIC DNA]</scope>
    <source>
        <strain evidence="7 8">AJ004</strain>
    </source>
</reference>
<dbReference type="Gene3D" id="3.30.1330.60">
    <property type="entry name" value="OmpA-like domain"/>
    <property type="match status" value="1"/>
</dbReference>
<dbReference type="InterPro" id="IPR006664">
    <property type="entry name" value="OMP_bac"/>
</dbReference>
<proteinExistence type="predicted"/>
<evidence type="ECO:0000313" key="8">
    <source>
        <dbReference type="Proteomes" id="UP000244677"/>
    </source>
</evidence>
<gene>
    <name evidence="7" type="ORF">FK004_12815</name>
</gene>
<dbReference type="Proteomes" id="UP000244677">
    <property type="component" value="Chromosome"/>
</dbReference>
<evidence type="ECO:0000256" key="2">
    <source>
        <dbReference type="ARBA" id="ARBA00023136"/>
    </source>
</evidence>
<keyword evidence="8" id="KW-1185">Reference proteome</keyword>
<accession>A0A2S1LQV2</accession>
<evidence type="ECO:0000256" key="5">
    <source>
        <dbReference type="SAM" id="Phobius"/>
    </source>
</evidence>
<sequence>MAKGVKKIYCAEGVTYPRMSIPNKKVVIVPEQWVFFKVSEWEADTTEADKKKNLVWMRRNNNRKIIINQLTVGSDGKYGFWIPKLLCGSYTYYIEASMSGKRDSRLSGLYVSGWCEAKIASSKWRKQPNSTSIKNNKKADFISYGENVYLNLGTEGLNGDLLIVEILNRQTAKDDKLIHVYTNVEVIDGQVNLKIENTFSWMSHVNNIQNVEEFYIKVKNQANGRYIKDSRGDELHAIYLNVKNKVASSQVAVAKNQTPAKVGKPDEKRTNIHTCTFDEIGVEDTDYFEVFKQGKTSLKKKESLSRLVNFEIFFDFDKDTIREDAKPVLQNILNFLLFNNHLDMLLSGHADERGSLDYNQALSERRANTTREFFISKGLDPDKIRTRAFGEATPKDNGKTEASYQKNRRTEIQFSYLEYNADALVYETIASSVKKGKKIKVKIKSRSDEGCFRDDKHKKNEVLVSNLGVETVKKTGNEIPLDVYSNTGNHFPKNYFGKLVEYLNPFSTLYNSFSFYINSCAYFSDKNKSTLEVRVYPDIIWIAHFQYNYKESGNYFFHNKKVELKTGIADIIDEFTNSLFFKITKILPSQWIMEYVVLEYIKSQAEDYSYGAHVIYDRTLEKPGKELLLQGTEVNLITQTSYTKYAAASVIYCLVLVGIAIDLLMIYLTRGRNLTGRIARIAKKVKQVQSVIKKMEDAGIEIVPPAIAINGGIYYYKQANGKMAEVFEANLKAKPLVAVNFKKDFDLLEMLHKKNDVKGAKLPDDKKTKEKLKRNSENNSKIADAFEGEGKTSITGSITVIGEIAFEHNVKFNFLTQSYSIIDILGNGIQTAKDERLITEQISFEANIDGKFEKEFKFDPLQTKIEGKMNIKLKGAAGVKLKYGVNEKQGLFITQTVYFSGIEGTYLGSLKAKSRWGLIDVAYETNKGKPMPFTLMEPFEVEMYTVQLFNQPKNKKE</sequence>
<keyword evidence="5" id="KW-0812">Transmembrane</keyword>
<keyword evidence="5" id="KW-1133">Transmembrane helix</keyword>
<name>A0A2S1LQV2_9FLAO</name>
<evidence type="ECO:0000256" key="3">
    <source>
        <dbReference type="ARBA" id="ARBA00023237"/>
    </source>
</evidence>
<dbReference type="InterPro" id="IPR006665">
    <property type="entry name" value="OmpA-like"/>
</dbReference>
<comment type="subcellular location">
    <subcellularLocation>
        <location evidence="1">Cell outer membrane</location>
    </subcellularLocation>
</comment>
<dbReference type="RefSeq" id="WP_108737581.1">
    <property type="nucleotide sequence ID" value="NZ_CP020919.1"/>
</dbReference>
<dbReference type="PANTHER" id="PTHR30329">
    <property type="entry name" value="STATOR ELEMENT OF FLAGELLAR MOTOR COMPLEX"/>
    <property type="match status" value="1"/>
</dbReference>
<dbReference type="PROSITE" id="PS51123">
    <property type="entry name" value="OMPA_2"/>
    <property type="match status" value="1"/>
</dbReference>
<dbReference type="CDD" id="cd07185">
    <property type="entry name" value="OmpA_C-like"/>
    <property type="match status" value="1"/>
</dbReference>
<evidence type="ECO:0000256" key="4">
    <source>
        <dbReference type="PROSITE-ProRule" id="PRU00473"/>
    </source>
</evidence>
<dbReference type="AlphaFoldDB" id="A0A2S1LQV2"/>
<evidence type="ECO:0000259" key="6">
    <source>
        <dbReference type="PROSITE" id="PS51123"/>
    </source>
</evidence>
<protein>
    <recommendedName>
        <fullName evidence="6">OmpA-like domain-containing protein</fullName>
    </recommendedName>
</protein>
<feature type="domain" description="OmpA-like" evidence="6">
    <location>
        <begin position="301"/>
        <end position="418"/>
    </location>
</feature>
<keyword evidence="2 4" id="KW-0472">Membrane</keyword>
<dbReference type="KEGG" id="fki:FK004_12815"/>
<organism evidence="7 8">
    <name type="scientific">Flavobacterium kingsejongi</name>
    <dbReference type="NCBI Taxonomy" id="1678728"/>
    <lineage>
        <taxon>Bacteria</taxon>
        <taxon>Pseudomonadati</taxon>
        <taxon>Bacteroidota</taxon>
        <taxon>Flavobacteriia</taxon>
        <taxon>Flavobacteriales</taxon>
        <taxon>Flavobacteriaceae</taxon>
        <taxon>Flavobacterium</taxon>
    </lineage>
</organism>
<keyword evidence="3" id="KW-0998">Cell outer membrane</keyword>
<feature type="transmembrane region" description="Helical" evidence="5">
    <location>
        <begin position="645"/>
        <end position="668"/>
    </location>
</feature>
<evidence type="ECO:0000256" key="1">
    <source>
        <dbReference type="ARBA" id="ARBA00004442"/>
    </source>
</evidence>
<dbReference type="InterPro" id="IPR036737">
    <property type="entry name" value="OmpA-like_sf"/>
</dbReference>
<dbReference type="InterPro" id="IPR050330">
    <property type="entry name" value="Bact_OuterMem_StrucFunc"/>
</dbReference>
<dbReference type="Pfam" id="PF00691">
    <property type="entry name" value="OmpA"/>
    <property type="match status" value="1"/>
</dbReference>
<dbReference type="PANTHER" id="PTHR30329:SF21">
    <property type="entry name" value="LIPOPROTEIN YIAD-RELATED"/>
    <property type="match status" value="1"/>
</dbReference>
<dbReference type="OrthoDB" id="719419at2"/>
<dbReference type="PRINTS" id="PR01021">
    <property type="entry name" value="OMPADOMAIN"/>
</dbReference>
<dbReference type="EMBL" id="CP020919">
    <property type="protein sequence ID" value="AWG26042.1"/>
    <property type="molecule type" value="Genomic_DNA"/>
</dbReference>